<dbReference type="OrthoDB" id="10253709at2759"/>
<evidence type="ECO:0000256" key="8">
    <source>
        <dbReference type="PROSITE-ProRule" id="PRU00282"/>
    </source>
</evidence>
<dbReference type="InterPro" id="IPR023395">
    <property type="entry name" value="MCP_dom_sf"/>
</dbReference>
<comment type="subcellular location">
    <subcellularLocation>
        <location evidence="1">Membrane</location>
        <topology evidence="1">Multi-pass membrane protein</topology>
    </subcellularLocation>
</comment>
<keyword evidence="4 8" id="KW-0812">Transmembrane</keyword>
<dbReference type="EMBL" id="JAAARO010000016">
    <property type="protein sequence ID" value="KAF5734493.1"/>
    <property type="molecule type" value="Genomic_DNA"/>
</dbReference>
<sequence>MSECNKPFRGDQPSIAYRFSQVEGASFEVVHKEYTPTPSNSNHHSNIKSEHKSSAILSTAELIFALGQLWDRANDRAVTQPNTKLNYDGNSCQKKVTLENPGRKVVSKAHSSVNGEYFCFDLESTNHFIPMVQPTFEFLKVKQKMLVVECFSEAFTQSLSWRFLRSCSEFSDETWKGKGLASIGISHNLDKVYGWMKEMVPAGRKYPVNISANENNKTHDCCSLGGNSSIVGRCISGNNRNPAYSSVGGPEHHSDFFKSKEALSCENTWVETSAGLTHSLYSDYFCNSVDTKADVRFLCTPNSSLCTDYHINVLASCGSTHEESKHKIDGGELPETKIQQPEKYAAVCKNGIDIHPSVRERPRFILAKQEHAFSGALAGVFVSLCLHPIDTVKTVIQACRAEQKSICYVGKSIVSERGMMGLYRGISSNIASSAPISAIYTFTYESAKGALLPFFPKEHQSVAHCIAGGCASVATSFIFTPSERIKQQMQIGARYNNCWNALVGIIGKGGLPSLYAGWGAVLCRNVPHSIIKFYTYESLKRLMISQKSNAQPSTLQTLVCGGMAGSTASLFTTPFDVVKTRLQTQVPGSMSRYHNCFHALKEIGKREGLKGLYRGLIPRFIMYMSQGALFFSSYEFLKSLFSLEMQPLNDQRIKYKKESEVDSTPLPSPS</sequence>
<dbReference type="GO" id="GO:0016020">
    <property type="term" value="C:membrane"/>
    <property type="evidence" value="ECO:0007669"/>
    <property type="project" value="UniProtKB-SubCell"/>
</dbReference>
<evidence type="ECO:0000256" key="3">
    <source>
        <dbReference type="ARBA" id="ARBA00022448"/>
    </source>
</evidence>
<evidence type="ECO:0000313" key="9">
    <source>
        <dbReference type="EMBL" id="KAF5734493.1"/>
    </source>
</evidence>
<name>A0A7J7CK99_TRIWF</name>
<keyword evidence="7 8" id="KW-0472">Membrane</keyword>
<proteinExistence type="inferred from homology"/>
<dbReference type="FunCoup" id="A0A7J7CK99">
    <property type="interactions" value="108"/>
</dbReference>
<accession>A0A7J7CK99</accession>
<dbReference type="FunFam" id="1.50.40.10:FF:000080">
    <property type="entry name" value="Mitochondrial substrate carrier protein-like"/>
    <property type="match status" value="1"/>
</dbReference>
<dbReference type="PANTHER" id="PTHR45667">
    <property type="entry name" value="S-ADENOSYLMETHIONINE MITOCHONDRIAL CARRIER PROTEIN"/>
    <property type="match status" value="1"/>
</dbReference>
<comment type="caution">
    <text evidence="9">The sequence shown here is derived from an EMBL/GenBank/DDBJ whole genome shotgun (WGS) entry which is preliminary data.</text>
</comment>
<keyword evidence="6" id="KW-1133">Transmembrane helix</keyword>
<dbReference type="InterPro" id="IPR018108">
    <property type="entry name" value="MCP_transmembrane"/>
</dbReference>
<gene>
    <name evidence="9" type="ORF">HS088_TW16G00942</name>
</gene>
<protein>
    <submittedName>
        <fullName evidence="9">Mitochondrial substrate carrier family protein putative isoform 3</fullName>
    </submittedName>
</protein>
<evidence type="ECO:0000256" key="7">
    <source>
        <dbReference type="ARBA" id="ARBA00023136"/>
    </source>
</evidence>
<feature type="repeat" description="Solcar" evidence="8">
    <location>
        <begin position="552"/>
        <end position="640"/>
    </location>
</feature>
<evidence type="ECO:0000256" key="6">
    <source>
        <dbReference type="ARBA" id="ARBA00022989"/>
    </source>
</evidence>
<evidence type="ECO:0000256" key="2">
    <source>
        <dbReference type="ARBA" id="ARBA00006375"/>
    </source>
</evidence>
<dbReference type="InParanoid" id="A0A7J7CK99"/>
<feature type="repeat" description="Solcar" evidence="8">
    <location>
        <begin position="366"/>
        <end position="450"/>
    </location>
</feature>
<evidence type="ECO:0000313" key="10">
    <source>
        <dbReference type="Proteomes" id="UP000593562"/>
    </source>
</evidence>
<comment type="similarity">
    <text evidence="2">Belongs to the mitochondrial carrier (TC 2.A.29) family.</text>
</comment>
<dbReference type="SUPFAM" id="SSF103506">
    <property type="entry name" value="Mitochondrial carrier"/>
    <property type="match status" value="1"/>
</dbReference>
<feature type="repeat" description="Solcar" evidence="8">
    <location>
        <begin position="459"/>
        <end position="542"/>
    </location>
</feature>
<keyword evidence="10" id="KW-1185">Reference proteome</keyword>
<organism evidence="9 10">
    <name type="scientific">Tripterygium wilfordii</name>
    <name type="common">Thunder God vine</name>
    <dbReference type="NCBI Taxonomy" id="458696"/>
    <lineage>
        <taxon>Eukaryota</taxon>
        <taxon>Viridiplantae</taxon>
        <taxon>Streptophyta</taxon>
        <taxon>Embryophyta</taxon>
        <taxon>Tracheophyta</taxon>
        <taxon>Spermatophyta</taxon>
        <taxon>Magnoliopsida</taxon>
        <taxon>eudicotyledons</taxon>
        <taxon>Gunneridae</taxon>
        <taxon>Pentapetalae</taxon>
        <taxon>rosids</taxon>
        <taxon>fabids</taxon>
        <taxon>Celastrales</taxon>
        <taxon>Celastraceae</taxon>
        <taxon>Tripterygium</taxon>
    </lineage>
</organism>
<dbReference type="PROSITE" id="PS50920">
    <property type="entry name" value="SOLCAR"/>
    <property type="match status" value="3"/>
</dbReference>
<dbReference type="Gene3D" id="1.50.40.10">
    <property type="entry name" value="Mitochondrial carrier domain"/>
    <property type="match status" value="2"/>
</dbReference>
<keyword evidence="3" id="KW-0813">Transport</keyword>
<evidence type="ECO:0000256" key="4">
    <source>
        <dbReference type="ARBA" id="ARBA00022692"/>
    </source>
</evidence>
<reference evidence="9 10" key="1">
    <citation type="journal article" date="2020" name="Nat. Commun.">
        <title>Genome of Tripterygium wilfordii and identification of cytochrome P450 involved in triptolide biosynthesis.</title>
        <authorList>
            <person name="Tu L."/>
            <person name="Su P."/>
            <person name="Zhang Z."/>
            <person name="Gao L."/>
            <person name="Wang J."/>
            <person name="Hu T."/>
            <person name="Zhou J."/>
            <person name="Zhang Y."/>
            <person name="Zhao Y."/>
            <person name="Liu Y."/>
            <person name="Song Y."/>
            <person name="Tong Y."/>
            <person name="Lu Y."/>
            <person name="Yang J."/>
            <person name="Xu C."/>
            <person name="Jia M."/>
            <person name="Peters R.J."/>
            <person name="Huang L."/>
            <person name="Gao W."/>
        </authorList>
    </citation>
    <scope>NUCLEOTIDE SEQUENCE [LARGE SCALE GENOMIC DNA]</scope>
    <source>
        <strain evidence="10">cv. XIE 37</strain>
        <tissue evidence="9">Leaf</tissue>
    </source>
</reference>
<keyword evidence="5" id="KW-0677">Repeat</keyword>
<dbReference type="Proteomes" id="UP000593562">
    <property type="component" value="Unassembled WGS sequence"/>
</dbReference>
<evidence type="ECO:0000256" key="1">
    <source>
        <dbReference type="ARBA" id="ARBA00004141"/>
    </source>
</evidence>
<evidence type="ECO:0000256" key="5">
    <source>
        <dbReference type="ARBA" id="ARBA00022737"/>
    </source>
</evidence>
<dbReference type="FunFam" id="1.50.40.10:FF:000162">
    <property type="entry name" value="Mitochondrial substrate carrier protein-like"/>
    <property type="match status" value="1"/>
</dbReference>
<dbReference type="AlphaFoldDB" id="A0A7J7CK99"/>
<dbReference type="Pfam" id="PF00153">
    <property type="entry name" value="Mito_carr"/>
    <property type="match status" value="3"/>
</dbReference>